<proteinExistence type="predicted"/>
<keyword evidence="2" id="KW-1185">Reference proteome</keyword>
<evidence type="ECO:0000313" key="1">
    <source>
        <dbReference type="EMBL" id="PYG85901.1"/>
    </source>
</evidence>
<dbReference type="EMBL" id="QKMR01000021">
    <property type="protein sequence ID" value="PYG85901.1"/>
    <property type="molecule type" value="Genomic_DNA"/>
</dbReference>
<accession>A0A318XIZ0</accession>
<reference evidence="1 2" key="1">
    <citation type="submission" date="2018-06" db="EMBL/GenBank/DDBJ databases">
        <title>Genomic Encyclopedia of Type Strains, Phase I: the one thousand microbial genomes (KMG-I) project.</title>
        <authorList>
            <person name="Kyrpides N."/>
        </authorList>
    </citation>
    <scope>NUCLEOTIDE SEQUENCE [LARGE SCALE GENOMIC DNA]</scope>
    <source>
        <strain evidence="1 2">DSM 19573</strain>
    </source>
</reference>
<protein>
    <submittedName>
        <fullName evidence="1">Uncharacterized protein</fullName>
    </submittedName>
</protein>
<dbReference type="AlphaFoldDB" id="A0A318XIZ0"/>
<name>A0A318XIZ0_9FIRM</name>
<comment type="caution">
    <text evidence="1">The sequence shown here is derived from an EMBL/GenBank/DDBJ whole genome shotgun (WGS) entry which is preliminary data.</text>
</comment>
<dbReference type="Proteomes" id="UP000248132">
    <property type="component" value="Unassembled WGS sequence"/>
</dbReference>
<dbReference type="OrthoDB" id="1739922at2"/>
<organism evidence="1 2">
    <name type="scientific">Ruminiclostridium sufflavum DSM 19573</name>
    <dbReference type="NCBI Taxonomy" id="1121337"/>
    <lineage>
        <taxon>Bacteria</taxon>
        <taxon>Bacillati</taxon>
        <taxon>Bacillota</taxon>
        <taxon>Clostridia</taxon>
        <taxon>Eubacteriales</taxon>
        <taxon>Oscillospiraceae</taxon>
        <taxon>Ruminiclostridium</taxon>
    </lineage>
</organism>
<sequence>MNSIRGKLILIQPQKNIEFKYAELNFIPEDTDFIQDHRTFEDRRQQLIDEYEKELRNFRNNTMRII</sequence>
<gene>
    <name evidence="1" type="ORF">LY28_03055</name>
</gene>
<evidence type="ECO:0000313" key="2">
    <source>
        <dbReference type="Proteomes" id="UP000248132"/>
    </source>
</evidence>
<dbReference type="RefSeq" id="WP_110463026.1">
    <property type="nucleotide sequence ID" value="NZ_QKMR01000021.1"/>
</dbReference>